<dbReference type="InterPro" id="IPR008327">
    <property type="entry name" value="Sig_transdc_resp-reg_antiterm"/>
</dbReference>
<dbReference type="EMBL" id="LFVU01000026">
    <property type="protein sequence ID" value="KMT21761.1"/>
    <property type="molecule type" value="Genomic_DNA"/>
</dbReference>
<gene>
    <name evidence="6" type="ORF">CLCY_3c00280</name>
</gene>
<dbReference type="InterPro" id="IPR005561">
    <property type="entry name" value="ANTAR"/>
</dbReference>
<dbReference type="Pfam" id="PF00072">
    <property type="entry name" value="Response_reg"/>
    <property type="match status" value="1"/>
</dbReference>
<dbReference type="Gene3D" id="3.40.50.2300">
    <property type="match status" value="1"/>
</dbReference>
<dbReference type="InterPro" id="IPR001789">
    <property type="entry name" value="Sig_transdc_resp-reg_receiver"/>
</dbReference>
<dbReference type="STRING" id="1121307.CLCY_3c00280"/>
<evidence type="ECO:0000259" key="4">
    <source>
        <dbReference type="PROSITE" id="PS50110"/>
    </source>
</evidence>
<comment type="function">
    <text evidence="2">May play the central regulatory role in sporulation. It may be an element of the effector pathway responsible for the activation of sporulation genes in response to nutritional stress. Spo0A may act in concert with spo0H (a sigma factor) to control the expression of some genes that are critical to the sporulation process.</text>
</comment>
<evidence type="ECO:0000256" key="1">
    <source>
        <dbReference type="ARBA" id="ARBA00018672"/>
    </source>
</evidence>
<dbReference type="InterPro" id="IPR036388">
    <property type="entry name" value="WH-like_DNA-bd_sf"/>
</dbReference>
<name>A0A0J8G1X6_CLOCY</name>
<keyword evidence="7" id="KW-1185">Reference proteome</keyword>
<dbReference type="PIRSF" id="PIRSF036382">
    <property type="entry name" value="RR_antiterm"/>
    <property type="match status" value="1"/>
</dbReference>
<dbReference type="SMART" id="SM01012">
    <property type="entry name" value="ANTAR"/>
    <property type="match status" value="1"/>
</dbReference>
<dbReference type="Proteomes" id="UP000036756">
    <property type="component" value="Unassembled WGS sequence"/>
</dbReference>
<evidence type="ECO:0000313" key="6">
    <source>
        <dbReference type="EMBL" id="KMT21761.1"/>
    </source>
</evidence>
<dbReference type="PATRIC" id="fig|1121307.3.peg.1382"/>
<dbReference type="InterPro" id="IPR011006">
    <property type="entry name" value="CheY-like_superfamily"/>
</dbReference>
<dbReference type="Pfam" id="PF03861">
    <property type="entry name" value="ANTAR"/>
    <property type="match status" value="1"/>
</dbReference>
<dbReference type="PROSITE" id="PS50110">
    <property type="entry name" value="RESPONSE_REGULATORY"/>
    <property type="match status" value="1"/>
</dbReference>
<evidence type="ECO:0000256" key="2">
    <source>
        <dbReference type="ARBA" id="ARBA00024867"/>
    </source>
</evidence>
<dbReference type="OrthoDB" id="9808843at2"/>
<evidence type="ECO:0000313" key="7">
    <source>
        <dbReference type="Proteomes" id="UP000036756"/>
    </source>
</evidence>
<reference evidence="6 7" key="1">
    <citation type="submission" date="2015-06" db="EMBL/GenBank/DDBJ databases">
        <title>Draft genome sequence of the purine-degrading Clostridium cylindrosporum HC-1 (DSM 605).</title>
        <authorList>
            <person name="Poehlein A."/>
            <person name="Schiel-Bengelsdorf B."/>
            <person name="Bengelsdorf F."/>
            <person name="Daniel R."/>
            <person name="Duerre P."/>
        </authorList>
    </citation>
    <scope>NUCLEOTIDE SEQUENCE [LARGE SCALE GENOMIC DNA]</scope>
    <source>
        <strain evidence="6 7">DSM 605</strain>
    </source>
</reference>
<evidence type="ECO:0000256" key="3">
    <source>
        <dbReference type="PROSITE-ProRule" id="PRU00169"/>
    </source>
</evidence>
<proteinExistence type="predicted"/>
<evidence type="ECO:0000259" key="5">
    <source>
        <dbReference type="PROSITE" id="PS50921"/>
    </source>
</evidence>
<sequence>MPSYKIIIGDNDESFLETLKFRISQTGHRVLDTDTSGAALLRKIRSLSPDIVIAEATLKGVSGFEIADILEGEGICPCIVSFKGEPSQYKINISRKKVKTYLRKPVDYSEIDYLLKHSIDEFHRALKEEKKAKEKKTVDKAKKMLMEKYNLGEEDAYKYIRKKSMDKGSTMYKISLILIDVLKTK</sequence>
<dbReference type="GO" id="GO:0000160">
    <property type="term" value="P:phosphorelay signal transduction system"/>
    <property type="evidence" value="ECO:0007669"/>
    <property type="project" value="InterPro"/>
</dbReference>
<accession>A0A0J8G1X6</accession>
<dbReference type="AlphaFoldDB" id="A0A0J8G1X6"/>
<dbReference type="PROSITE" id="PS50921">
    <property type="entry name" value="ANTAR"/>
    <property type="match status" value="1"/>
</dbReference>
<comment type="caution">
    <text evidence="6">The sequence shown here is derived from an EMBL/GenBank/DDBJ whole genome shotgun (WGS) entry which is preliminary data.</text>
</comment>
<dbReference type="SUPFAM" id="SSF52172">
    <property type="entry name" value="CheY-like"/>
    <property type="match status" value="1"/>
</dbReference>
<feature type="domain" description="ANTAR" evidence="5">
    <location>
        <begin position="118"/>
        <end position="179"/>
    </location>
</feature>
<dbReference type="GO" id="GO:0003723">
    <property type="term" value="F:RNA binding"/>
    <property type="evidence" value="ECO:0007669"/>
    <property type="project" value="InterPro"/>
</dbReference>
<protein>
    <recommendedName>
        <fullName evidence="1">Stage 0 sporulation protein A homolog</fullName>
    </recommendedName>
</protein>
<dbReference type="Gene3D" id="1.10.10.10">
    <property type="entry name" value="Winged helix-like DNA-binding domain superfamily/Winged helix DNA-binding domain"/>
    <property type="match status" value="1"/>
</dbReference>
<comment type="caution">
    <text evidence="3">Lacks conserved residue(s) required for the propagation of feature annotation.</text>
</comment>
<organism evidence="6 7">
    <name type="scientific">Clostridium cylindrosporum DSM 605</name>
    <dbReference type="NCBI Taxonomy" id="1121307"/>
    <lineage>
        <taxon>Bacteria</taxon>
        <taxon>Bacillati</taxon>
        <taxon>Bacillota</taxon>
        <taxon>Clostridia</taxon>
        <taxon>Eubacteriales</taxon>
        <taxon>Clostridiaceae</taxon>
        <taxon>Clostridium</taxon>
    </lineage>
</organism>
<dbReference type="RefSeq" id="WP_048570422.1">
    <property type="nucleotide sequence ID" value="NZ_LFVU01000026.1"/>
</dbReference>
<feature type="domain" description="Response regulatory" evidence="4">
    <location>
        <begin position="5"/>
        <end position="119"/>
    </location>
</feature>